<dbReference type="GO" id="GO:0003677">
    <property type="term" value="F:DNA binding"/>
    <property type="evidence" value="ECO:0007669"/>
    <property type="project" value="InterPro"/>
</dbReference>
<dbReference type="Pfam" id="PF02371">
    <property type="entry name" value="Transposase_20"/>
    <property type="match status" value="1"/>
</dbReference>
<dbReference type="NCBIfam" id="NF033542">
    <property type="entry name" value="transpos_IS110"/>
    <property type="match status" value="1"/>
</dbReference>
<reference evidence="2" key="1">
    <citation type="submission" date="2015-03" db="EMBL/GenBank/DDBJ databases">
        <authorList>
            <person name="Urmite Genomes"/>
        </authorList>
    </citation>
    <scope>NUCLEOTIDE SEQUENCE [LARGE SCALE GENOMIC DNA]</scope>
    <source>
        <strain evidence="2">CSUR P1344</strain>
    </source>
</reference>
<organism evidence="1 2">
    <name type="scientific">Mycobacterium europaeum</name>
    <dbReference type="NCBI Taxonomy" id="761804"/>
    <lineage>
        <taxon>Bacteria</taxon>
        <taxon>Bacillati</taxon>
        <taxon>Actinomycetota</taxon>
        <taxon>Actinomycetes</taxon>
        <taxon>Mycobacteriales</taxon>
        <taxon>Mycobacteriaceae</taxon>
        <taxon>Mycobacterium</taxon>
        <taxon>Mycobacterium simiae complex</taxon>
    </lineage>
</organism>
<sequence>MVRYVGMDVHREFAQLAVVEDGILRDEGKIGVTPEALRAWASELRPDDEVALEATGNSDAIATLLTPLVARVVVSNPSKTRAIAEAKVKTDKVDARILAQLLAADFLPPVWLPDDRTRSLRRQVMRRAHVVRQRTRLKNQVHAILARNLAPTPPVSDLFGKTGRHWLSRQPLPADERASVQALLRQLDFHAHELALVDRELAQEALTDPMVARLMTIPGVDAIAGISIVAAVGDFSRFDDPDKLVAYIGLNPKVRQSGNSAPVHGRISKAGRAHVRGVLVEAAWSASRAPGPLRAFYQRIKSRRGFQTAIVATARKMTVLAWHLVTKDQDYAFARPGLVTHKRRKLELAAGAPSRRGNYRQPGAAYNSKHRRDEENAVVEQAERAYEVLVAHWQPRKPATNHRSP</sequence>
<evidence type="ECO:0000313" key="2">
    <source>
        <dbReference type="Proteomes" id="UP000199601"/>
    </source>
</evidence>
<proteinExistence type="predicted"/>
<keyword evidence="2" id="KW-1185">Reference proteome</keyword>
<protein>
    <submittedName>
        <fullName evidence="1">Transposase IS116/IS110/IS902 family protein</fullName>
    </submittedName>
</protein>
<dbReference type="EMBL" id="CTEC01000001">
    <property type="protein sequence ID" value="CQD13681.1"/>
    <property type="molecule type" value="Genomic_DNA"/>
</dbReference>
<gene>
    <name evidence="1" type="ORF">BN000_03016</name>
</gene>
<dbReference type="InterPro" id="IPR002525">
    <property type="entry name" value="Transp_IS110-like_N"/>
</dbReference>
<dbReference type="AlphaFoldDB" id="A0A0U1DFC8"/>
<name>A0A0U1DFC8_9MYCO</name>
<dbReference type="PANTHER" id="PTHR33055:SF13">
    <property type="entry name" value="TRANSPOSASE"/>
    <property type="match status" value="1"/>
</dbReference>
<accession>A0A0U1DFC8</accession>
<dbReference type="InterPro" id="IPR047650">
    <property type="entry name" value="Transpos_IS110"/>
</dbReference>
<dbReference type="PANTHER" id="PTHR33055">
    <property type="entry name" value="TRANSPOSASE FOR INSERTION SEQUENCE ELEMENT IS1111A"/>
    <property type="match status" value="1"/>
</dbReference>
<dbReference type="Proteomes" id="UP000199601">
    <property type="component" value="Unassembled WGS sequence"/>
</dbReference>
<evidence type="ECO:0000313" key="1">
    <source>
        <dbReference type="EMBL" id="CQD13681.1"/>
    </source>
</evidence>
<dbReference type="STRING" id="761804.BN000_03016"/>
<dbReference type="Pfam" id="PF01548">
    <property type="entry name" value="DEDD_Tnp_IS110"/>
    <property type="match status" value="1"/>
</dbReference>
<dbReference type="GO" id="GO:0004803">
    <property type="term" value="F:transposase activity"/>
    <property type="evidence" value="ECO:0007669"/>
    <property type="project" value="InterPro"/>
</dbReference>
<dbReference type="GO" id="GO:0006313">
    <property type="term" value="P:DNA transposition"/>
    <property type="evidence" value="ECO:0007669"/>
    <property type="project" value="InterPro"/>
</dbReference>
<dbReference type="InterPro" id="IPR003346">
    <property type="entry name" value="Transposase_20"/>
</dbReference>